<reference evidence="2" key="1">
    <citation type="journal article" date="2020" name="bioRxiv">
        <title>Chromosome-level reference genome of the European wasp spider Argiope bruennichi: a resource for studies on range expansion and evolutionary adaptation.</title>
        <authorList>
            <person name="Sheffer M.M."/>
            <person name="Hoppe A."/>
            <person name="Krehenwinkel H."/>
            <person name="Uhl G."/>
            <person name="Kuss A.W."/>
            <person name="Jensen L."/>
            <person name="Jensen C."/>
            <person name="Gillespie R.G."/>
            <person name="Hoff K.J."/>
            <person name="Prost S."/>
        </authorList>
    </citation>
    <scope>NUCLEOTIDE SEQUENCE</scope>
</reference>
<name>A0A8T0F4Z7_ARGBR</name>
<comment type="caution">
    <text evidence="2">The sequence shown here is derived from an EMBL/GenBank/DDBJ whole genome shotgun (WGS) entry which is preliminary data.</text>
</comment>
<evidence type="ECO:0000313" key="2">
    <source>
        <dbReference type="EMBL" id="KAF8785345.1"/>
    </source>
</evidence>
<dbReference type="EMBL" id="JABXBU010000030">
    <property type="protein sequence ID" value="KAF8785345.1"/>
    <property type="molecule type" value="Genomic_DNA"/>
</dbReference>
<feature type="compositionally biased region" description="Basic and acidic residues" evidence="1">
    <location>
        <begin position="53"/>
        <end position="63"/>
    </location>
</feature>
<evidence type="ECO:0000256" key="1">
    <source>
        <dbReference type="SAM" id="MobiDB-lite"/>
    </source>
</evidence>
<accession>A0A8T0F4Z7</accession>
<evidence type="ECO:0000313" key="3">
    <source>
        <dbReference type="Proteomes" id="UP000807504"/>
    </source>
</evidence>
<keyword evidence="3" id="KW-1185">Reference proteome</keyword>
<gene>
    <name evidence="2" type="ORF">HNY73_010898</name>
</gene>
<protein>
    <submittedName>
        <fullName evidence="2">Initiator protein NS1 like protein</fullName>
    </submittedName>
</protein>
<proteinExistence type="predicted"/>
<dbReference type="AlphaFoldDB" id="A0A8T0F4Z7"/>
<organism evidence="2 3">
    <name type="scientific">Argiope bruennichi</name>
    <name type="common">Wasp spider</name>
    <name type="synonym">Aranea bruennichi</name>
    <dbReference type="NCBI Taxonomy" id="94029"/>
    <lineage>
        <taxon>Eukaryota</taxon>
        <taxon>Metazoa</taxon>
        <taxon>Ecdysozoa</taxon>
        <taxon>Arthropoda</taxon>
        <taxon>Chelicerata</taxon>
        <taxon>Arachnida</taxon>
        <taxon>Araneae</taxon>
        <taxon>Araneomorphae</taxon>
        <taxon>Entelegynae</taxon>
        <taxon>Araneoidea</taxon>
        <taxon>Araneidae</taxon>
        <taxon>Argiope</taxon>
    </lineage>
</organism>
<dbReference type="Proteomes" id="UP000807504">
    <property type="component" value="Unassembled WGS sequence"/>
</dbReference>
<sequence length="330" mass="37892">MVLLDLTGENSDMFRTLKSGDTKFEYREHIAATKEKFIETILNCIKNGRQTDNDGRRIGELDQHVGPGSSLEPSVVGVPASERDQPLEDQAASQLRLRAIKNLDPECYQFAKDTLFDLLGEPFRLLLATSFGATQRYVSEVLVLGREETHVHIVHGCAYSNRSCRCRWKNHPIVRECIKKSIRQAKFLRQLSWIDWVYVLLYFFVSKRGLLKKIWIDGRTRRLQSSSEDLRWSLLCKRSKILLEGKGEGVRRNSGSEIPNDEEGESTVSRNVRIPSGKRSRFEVICQSTQLLLPVNETHYLSACKLFTQTVNSYSLLELKNLLKYYTCLV</sequence>
<feature type="region of interest" description="Disordered" evidence="1">
    <location>
        <begin position="53"/>
        <end position="74"/>
    </location>
</feature>
<reference evidence="2" key="2">
    <citation type="submission" date="2020-06" db="EMBL/GenBank/DDBJ databases">
        <authorList>
            <person name="Sheffer M."/>
        </authorList>
    </citation>
    <scope>NUCLEOTIDE SEQUENCE</scope>
</reference>